<keyword evidence="8" id="KW-0456">Lyase</keyword>
<evidence type="ECO:0008006" key="13">
    <source>
        <dbReference type="Google" id="ProtNLM"/>
    </source>
</evidence>
<dbReference type="SUPFAM" id="SSF56276">
    <property type="entry name" value="S-adenosylmethionine decarboxylase"/>
    <property type="match status" value="1"/>
</dbReference>
<dbReference type="AlphaFoldDB" id="A0A117R0M0"/>
<evidence type="ECO:0000313" key="11">
    <source>
        <dbReference type="EMBL" id="KUN64513.1"/>
    </source>
</evidence>
<comment type="cofactor">
    <cofactor evidence="1">
        <name>pyruvate</name>
        <dbReference type="ChEBI" id="CHEBI:15361"/>
    </cofactor>
</comment>
<keyword evidence="3" id="KW-0210">Decarboxylase</keyword>
<dbReference type="GO" id="GO:0008295">
    <property type="term" value="P:spermidine biosynthetic process"/>
    <property type="evidence" value="ECO:0007669"/>
    <property type="project" value="UniProtKB-KW"/>
</dbReference>
<dbReference type="InterPro" id="IPR017716">
    <property type="entry name" value="S-AdoMet_deCOase_pro-enz"/>
</dbReference>
<reference evidence="11 12" key="1">
    <citation type="submission" date="2015-10" db="EMBL/GenBank/DDBJ databases">
        <title>Draft genome sequence of Streptomyces canus DSM 40017, type strain for the species Streptomyces canus.</title>
        <authorList>
            <person name="Ruckert C."/>
            <person name="Winkler A."/>
            <person name="Kalinowski J."/>
            <person name="Kampfer P."/>
            <person name="Glaeser S."/>
        </authorList>
    </citation>
    <scope>NUCLEOTIDE SEQUENCE [LARGE SCALE GENOMIC DNA]</scope>
    <source>
        <strain evidence="11 12">DSM 40017</strain>
    </source>
</reference>
<dbReference type="NCBIfam" id="TIGR03330">
    <property type="entry name" value="SAM_DCase_Bsu"/>
    <property type="match status" value="1"/>
</dbReference>
<keyword evidence="5" id="KW-0745">Spermidine biosynthesis</keyword>
<evidence type="ECO:0000256" key="2">
    <source>
        <dbReference type="ARBA" id="ARBA00022691"/>
    </source>
</evidence>
<dbReference type="InterPro" id="IPR016067">
    <property type="entry name" value="S-AdoMet_deCO2ase_core"/>
</dbReference>
<evidence type="ECO:0000256" key="7">
    <source>
        <dbReference type="ARBA" id="ARBA00023145"/>
    </source>
</evidence>
<proteinExistence type="predicted"/>
<keyword evidence="10" id="KW-0670">Pyruvate</keyword>
<gene>
    <name evidence="11" type="ORF">AQJ46_29145</name>
</gene>
<dbReference type="STRING" id="58343.AQJ46_29145"/>
<dbReference type="Proteomes" id="UP000053669">
    <property type="component" value="Unassembled WGS sequence"/>
</dbReference>
<keyword evidence="2" id="KW-0949">S-adenosyl-L-methionine</keyword>
<dbReference type="Pfam" id="PF02675">
    <property type="entry name" value="AdoMet_dc"/>
    <property type="match status" value="1"/>
</dbReference>
<dbReference type="GO" id="GO:0005829">
    <property type="term" value="C:cytosol"/>
    <property type="evidence" value="ECO:0007669"/>
    <property type="project" value="TreeGrafter"/>
</dbReference>
<evidence type="ECO:0000256" key="10">
    <source>
        <dbReference type="ARBA" id="ARBA00023317"/>
    </source>
</evidence>
<dbReference type="GO" id="GO:0004014">
    <property type="term" value="F:adenosylmethionine decarboxylase activity"/>
    <property type="evidence" value="ECO:0007669"/>
    <property type="project" value="InterPro"/>
</dbReference>
<evidence type="ECO:0000256" key="6">
    <source>
        <dbReference type="ARBA" id="ARBA00023115"/>
    </source>
</evidence>
<dbReference type="PANTHER" id="PTHR33866:SF2">
    <property type="entry name" value="S-ADENOSYLMETHIONINE DECARBOXYLASE PROENZYME"/>
    <property type="match status" value="1"/>
</dbReference>
<evidence type="ECO:0000256" key="9">
    <source>
        <dbReference type="ARBA" id="ARBA00023270"/>
    </source>
</evidence>
<evidence type="ECO:0000256" key="5">
    <source>
        <dbReference type="ARBA" id="ARBA00023066"/>
    </source>
</evidence>
<name>A0A117R0M0_9ACTN</name>
<keyword evidence="9" id="KW-0704">Schiff base</keyword>
<keyword evidence="4" id="KW-0068">Autocatalytic cleavage</keyword>
<accession>A0A117R0M0</accession>
<keyword evidence="7" id="KW-0865">Zymogen</keyword>
<dbReference type="InterPro" id="IPR003826">
    <property type="entry name" value="AdoMetDC_fam_prok"/>
</dbReference>
<keyword evidence="6" id="KW-0620">Polyamine biosynthesis</keyword>
<organism evidence="11 12">
    <name type="scientific">Streptomyces canus</name>
    <dbReference type="NCBI Taxonomy" id="58343"/>
    <lineage>
        <taxon>Bacteria</taxon>
        <taxon>Bacillati</taxon>
        <taxon>Actinomycetota</taxon>
        <taxon>Actinomycetes</taxon>
        <taxon>Kitasatosporales</taxon>
        <taxon>Streptomycetaceae</taxon>
        <taxon>Streptomyces</taxon>
        <taxon>Streptomyces aurantiacus group</taxon>
    </lineage>
</organism>
<protein>
    <recommendedName>
        <fullName evidence="13">Adenosylmethionine decarboxylase</fullName>
    </recommendedName>
</protein>
<comment type="caution">
    <text evidence="11">The sequence shown here is derived from an EMBL/GenBank/DDBJ whole genome shotgun (WGS) entry which is preliminary data.</text>
</comment>
<evidence type="ECO:0000256" key="4">
    <source>
        <dbReference type="ARBA" id="ARBA00022813"/>
    </source>
</evidence>
<evidence type="ECO:0000256" key="1">
    <source>
        <dbReference type="ARBA" id="ARBA00001928"/>
    </source>
</evidence>
<sequence>MGLGRSAVVGMSEYAFSGTHVLCDVVGIAAERIKDNELILEAVRKGIEASGAELCGVQTKEFEPVGVTAVYVLAESHVSVHTYPEQGALFLDAFTCGTRCDPQRIVDMVLEALGSCEHRTSVLSRGEPVRVLASAGYAA</sequence>
<evidence type="ECO:0000256" key="8">
    <source>
        <dbReference type="ARBA" id="ARBA00023239"/>
    </source>
</evidence>
<evidence type="ECO:0000256" key="3">
    <source>
        <dbReference type="ARBA" id="ARBA00022793"/>
    </source>
</evidence>
<evidence type="ECO:0000313" key="12">
    <source>
        <dbReference type="Proteomes" id="UP000053669"/>
    </source>
</evidence>
<dbReference type="EMBL" id="LMWU01000029">
    <property type="protein sequence ID" value="KUN64513.1"/>
    <property type="molecule type" value="Genomic_DNA"/>
</dbReference>
<dbReference type="Gene3D" id="3.60.90.10">
    <property type="entry name" value="S-adenosylmethionine decarboxylase"/>
    <property type="match status" value="1"/>
</dbReference>
<dbReference type="PANTHER" id="PTHR33866">
    <property type="entry name" value="S-ADENOSYLMETHIONINE DECARBOXYLASE PROENZYME"/>
    <property type="match status" value="1"/>
</dbReference>